<gene>
    <name evidence="2" type="ORF">Z517_11896</name>
</gene>
<sequence>MSSEKEVEVITTASVLATRLAEWVNHPGKPPSLYMDIEGVNLGRHRSISLISIYVRPRNKVYVVDVDVLGREAFLTTDGEGNSLNNILESPISPKVVFDVRNGSNALFGLFKTSLNGIVDVQLMELALRKGSKDHLASFSSCVQKQHRDLSDTMNVVNLGEKSDGKRSLGTGMVRYSARKATMLASLWDIYSVGLKPPDKAMWRCLIRETTQVRIHASQRPQYDPQSENRMRSSWNQEFIEEYSDNWNDDLLFMISDGMVYDDEEDRWVDGGEQDYWVDDELDEYFDDYPDTARDCIGWEEDMIKNGSPF</sequence>
<dbReference type="InterPro" id="IPR012337">
    <property type="entry name" value="RNaseH-like_sf"/>
</dbReference>
<proteinExistence type="predicted"/>
<name>A0A0D2GRP2_9EURO</name>
<dbReference type="Proteomes" id="UP000053029">
    <property type="component" value="Unassembled WGS sequence"/>
</dbReference>
<reference evidence="2 3" key="1">
    <citation type="submission" date="2015-01" db="EMBL/GenBank/DDBJ databases">
        <title>The Genome Sequence of Fonsecaea pedrosoi CBS 271.37.</title>
        <authorList>
            <consortium name="The Broad Institute Genomics Platform"/>
            <person name="Cuomo C."/>
            <person name="de Hoog S."/>
            <person name="Gorbushina A."/>
            <person name="Stielow B."/>
            <person name="Teixiera M."/>
            <person name="Abouelleil A."/>
            <person name="Chapman S.B."/>
            <person name="Priest M."/>
            <person name="Young S.K."/>
            <person name="Wortman J."/>
            <person name="Nusbaum C."/>
            <person name="Birren B."/>
        </authorList>
    </citation>
    <scope>NUCLEOTIDE SEQUENCE [LARGE SCALE GENOMIC DNA]</scope>
    <source>
        <strain evidence="2 3">CBS 271.37</strain>
    </source>
</reference>
<dbReference type="RefSeq" id="XP_013278932.1">
    <property type="nucleotide sequence ID" value="XM_013423478.1"/>
</dbReference>
<dbReference type="OrthoDB" id="4156109at2759"/>
<dbReference type="PANTHER" id="PTHR43040:SF1">
    <property type="entry name" value="RIBONUCLEASE D"/>
    <property type="match status" value="1"/>
</dbReference>
<evidence type="ECO:0000259" key="1">
    <source>
        <dbReference type="Pfam" id="PF01612"/>
    </source>
</evidence>
<dbReference type="GO" id="GO:0003676">
    <property type="term" value="F:nucleic acid binding"/>
    <property type="evidence" value="ECO:0007669"/>
    <property type="project" value="InterPro"/>
</dbReference>
<dbReference type="InterPro" id="IPR036397">
    <property type="entry name" value="RNaseH_sf"/>
</dbReference>
<dbReference type="EMBL" id="KN846976">
    <property type="protein sequence ID" value="KIW75124.1"/>
    <property type="molecule type" value="Genomic_DNA"/>
</dbReference>
<dbReference type="SUPFAM" id="SSF53098">
    <property type="entry name" value="Ribonuclease H-like"/>
    <property type="match status" value="1"/>
</dbReference>
<evidence type="ECO:0000313" key="3">
    <source>
        <dbReference type="Proteomes" id="UP000053029"/>
    </source>
</evidence>
<dbReference type="PANTHER" id="PTHR43040">
    <property type="entry name" value="RIBONUCLEASE D"/>
    <property type="match status" value="1"/>
</dbReference>
<feature type="domain" description="3'-5' exonuclease" evidence="1">
    <location>
        <begin position="18"/>
        <end position="189"/>
    </location>
</feature>
<dbReference type="GeneID" id="25311386"/>
<dbReference type="Pfam" id="PF01612">
    <property type="entry name" value="DNA_pol_A_exo1"/>
    <property type="match status" value="1"/>
</dbReference>
<evidence type="ECO:0000313" key="2">
    <source>
        <dbReference type="EMBL" id="KIW75124.1"/>
    </source>
</evidence>
<protein>
    <recommendedName>
        <fullName evidence="1">3'-5' exonuclease domain-containing protein</fullName>
    </recommendedName>
</protein>
<organism evidence="2 3">
    <name type="scientific">Fonsecaea pedrosoi CBS 271.37</name>
    <dbReference type="NCBI Taxonomy" id="1442368"/>
    <lineage>
        <taxon>Eukaryota</taxon>
        <taxon>Fungi</taxon>
        <taxon>Dikarya</taxon>
        <taxon>Ascomycota</taxon>
        <taxon>Pezizomycotina</taxon>
        <taxon>Eurotiomycetes</taxon>
        <taxon>Chaetothyriomycetidae</taxon>
        <taxon>Chaetothyriales</taxon>
        <taxon>Herpotrichiellaceae</taxon>
        <taxon>Fonsecaea</taxon>
    </lineage>
</organism>
<keyword evidence="3" id="KW-1185">Reference proteome</keyword>
<dbReference type="GO" id="GO:0008408">
    <property type="term" value="F:3'-5' exonuclease activity"/>
    <property type="evidence" value="ECO:0007669"/>
    <property type="project" value="InterPro"/>
</dbReference>
<dbReference type="VEuPathDB" id="FungiDB:Z517_11896"/>
<dbReference type="STRING" id="1442368.A0A0D2GRP2"/>
<dbReference type="HOGENOM" id="CLU_061834_1_0_1"/>
<dbReference type="AlphaFoldDB" id="A0A0D2GRP2"/>
<dbReference type="GO" id="GO:0006139">
    <property type="term" value="P:nucleobase-containing compound metabolic process"/>
    <property type="evidence" value="ECO:0007669"/>
    <property type="project" value="InterPro"/>
</dbReference>
<dbReference type="Gene3D" id="3.30.420.10">
    <property type="entry name" value="Ribonuclease H-like superfamily/Ribonuclease H"/>
    <property type="match status" value="1"/>
</dbReference>
<dbReference type="InterPro" id="IPR002562">
    <property type="entry name" value="3'-5'_exonuclease_dom"/>
</dbReference>
<accession>A0A0D2GRP2</accession>